<feature type="region of interest" description="Disordered" evidence="1">
    <location>
        <begin position="1"/>
        <end position="57"/>
    </location>
</feature>
<feature type="region of interest" description="Disordered" evidence="1">
    <location>
        <begin position="355"/>
        <end position="407"/>
    </location>
</feature>
<feature type="region of interest" description="Disordered" evidence="1">
    <location>
        <begin position="94"/>
        <end position="296"/>
    </location>
</feature>
<accession>A0A4U5PDD8</accession>
<dbReference type="STRING" id="34508.A0A4U5PDD8"/>
<dbReference type="EMBL" id="AZBU02000002">
    <property type="protein sequence ID" value="TKR94398.1"/>
    <property type="molecule type" value="Genomic_DNA"/>
</dbReference>
<reference evidence="2 3" key="2">
    <citation type="journal article" date="2019" name="G3 (Bethesda)">
        <title>Hybrid Assembly of the Genome of the Entomopathogenic Nematode Steinernema carpocapsae Identifies the X-Chromosome.</title>
        <authorList>
            <person name="Serra L."/>
            <person name="Macchietto M."/>
            <person name="Macias-Munoz A."/>
            <person name="McGill C.J."/>
            <person name="Rodriguez I.M."/>
            <person name="Rodriguez B."/>
            <person name="Murad R."/>
            <person name="Mortazavi A."/>
        </authorList>
    </citation>
    <scope>NUCLEOTIDE SEQUENCE [LARGE SCALE GENOMIC DNA]</scope>
    <source>
        <strain evidence="2 3">ALL</strain>
    </source>
</reference>
<comment type="caution">
    <text evidence="2">The sequence shown here is derived from an EMBL/GenBank/DDBJ whole genome shotgun (WGS) entry which is preliminary data.</text>
</comment>
<feature type="compositionally biased region" description="Basic and acidic residues" evidence="1">
    <location>
        <begin position="287"/>
        <end position="296"/>
    </location>
</feature>
<feature type="region of interest" description="Disordered" evidence="1">
    <location>
        <begin position="517"/>
        <end position="557"/>
    </location>
</feature>
<feature type="compositionally biased region" description="Basic residues" evidence="1">
    <location>
        <begin position="1"/>
        <end position="15"/>
    </location>
</feature>
<feature type="compositionally biased region" description="Basic and acidic residues" evidence="1">
    <location>
        <begin position="182"/>
        <end position="212"/>
    </location>
</feature>
<gene>
    <name evidence="2" type="ORF">L596_008684</name>
</gene>
<keyword evidence="3" id="KW-1185">Reference proteome</keyword>
<feature type="compositionally biased region" description="Basic residues" evidence="1">
    <location>
        <begin position="213"/>
        <end position="222"/>
    </location>
</feature>
<feature type="compositionally biased region" description="Acidic residues" evidence="1">
    <location>
        <begin position="34"/>
        <end position="45"/>
    </location>
</feature>
<feature type="compositionally biased region" description="Basic and acidic residues" evidence="1">
    <location>
        <begin position="388"/>
        <end position="406"/>
    </location>
</feature>
<protein>
    <submittedName>
        <fullName evidence="2">Uncharacterized protein</fullName>
    </submittedName>
</protein>
<feature type="compositionally biased region" description="Low complexity" evidence="1">
    <location>
        <begin position="155"/>
        <end position="176"/>
    </location>
</feature>
<feature type="compositionally biased region" description="Basic residues" evidence="1">
    <location>
        <begin position="126"/>
        <end position="154"/>
    </location>
</feature>
<organism evidence="2 3">
    <name type="scientific">Steinernema carpocapsae</name>
    <name type="common">Entomopathogenic nematode</name>
    <dbReference type="NCBI Taxonomy" id="34508"/>
    <lineage>
        <taxon>Eukaryota</taxon>
        <taxon>Metazoa</taxon>
        <taxon>Ecdysozoa</taxon>
        <taxon>Nematoda</taxon>
        <taxon>Chromadorea</taxon>
        <taxon>Rhabditida</taxon>
        <taxon>Tylenchina</taxon>
        <taxon>Panagrolaimomorpha</taxon>
        <taxon>Strongyloidoidea</taxon>
        <taxon>Steinernematidae</taxon>
        <taxon>Steinernema</taxon>
    </lineage>
</organism>
<dbReference type="AlphaFoldDB" id="A0A4U5PDD8"/>
<feature type="compositionally biased region" description="Polar residues" evidence="1">
    <location>
        <begin position="47"/>
        <end position="57"/>
    </location>
</feature>
<evidence type="ECO:0000313" key="3">
    <source>
        <dbReference type="Proteomes" id="UP000298663"/>
    </source>
</evidence>
<feature type="compositionally biased region" description="Pro residues" evidence="1">
    <location>
        <begin position="517"/>
        <end position="527"/>
    </location>
</feature>
<feature type="compositionally biased region" description="Basic and acidic residues" evidence="1">
    <location>
        <begin position="228"/>
        <end position="243"/>
    </location>
</feature>
<evidence type="ECO:0000256" key="1">
    <source>
        <dbReference type="SAM" id="MobiDB-lite"/>
    </source>
</evidence>
<dbReference type="Proteomes" id="UP000298663">
    <property type="component" value="Unassembled WGS sequence"/>
</dbReference>
<evidence type="ECO:0000313" key="2">
    <source>
        <dbReference type="EMBL" id="TKR94398.1"/>
    </source>
</evidence>
<reference evidence="2 3" key="1">
    <citation type="journal article" date="2015" name="Genome Biol.">
        <title>Comparative genomics of Steinernema reveals deeply conserved gene regulatory networks.</title>
        <authorList>
            <person name="Dillman A.R."/>
            <person name="Macchietto M."/>
            <person name="Porter C.F."/>
            <person name="Rogers A."/>
            <person name="Williams B."/>
            <person name="Antoshechkin I."/>
            <person name="Lee M.M."/>
            <person name="Goodwin Z."/>
            <person name="Lu X."/>
            <person name="Lewis E.E."/>
            <person name="Goodrich-Blair H."/>
            <person name="Stock S.P."/>
            <person name="Adams B.J."/>
            <person name="Sternberg P.W."/>
            <person name="Mortazavi A."/>
        </authorList>
    </citation>
    <scope>NUCLEOTIDE SEQUENCE [LARGE SCALE GENOMIC DNA]</scope>
    <source>
        <strain evidence="2 3">ALL</strain>
    </source>
</reference>
<sequence length="557" mass="62514">MGKRDKKDKKKKRRKEKDEKRDEKRKHRKKPEEIAEPVSDEDDSGAESPSQLLLKRSQGSDNAFICRILLLLLRSKTCKHYLEYYGPSEAFYGPLEAEDTSEEKKKKIKKRIYSRRSSGTDTSEPRRKRRRSSSSRSKSSSRSRSRSRSSRSPRSRSCSLSNDRHSSSVSRSPSPSQKRRGDRGERMSNEERKRQEALRKRVYQRDPEEAKPGRKKKKKNKNRFNGGDGKRGGRFDRSRKVWGLDDDINADVRGRSRSVSSERRRRRERNRSGSSDYSRSPVARKPAYVDDVRDENGRIDKKKVLEIAKRNAAAQVGQFDNLIAMGGALAPEIAKLKSQSADAILNLVQKAKEAKQQQQQDVPPASTSDAATGQVEPTPVSSDEEEKEERFKRMTEKRKAAMKGHEEEDMPIVAKKAFEVKKPLIGLAGIKINIANANSLPTRTAQERIQEEAKLRLKAAKAAAAAVPNPLQEWIPVVKEKEPVLAKKLTLPPPPALPPVDSFGPFLPPPPIPPSIDLLLPPPPVPPSFDLGGPSGALDPPSFLPPPPLPPTEINML</sequence>
<name>A0A4U5PDD8_STECR</name>
<proteinExistence type="predicted"/>
<feature type="compositionally biased region" description="Pro residues" evidence="1">
    <location>
        <begin position="542"/>
        <end position="551"/>
    </location>
</feature>